<reference evidence="2" key="2">
    <citation type="submission" date="2023-04" db="EMBL/GenBank/DDBJ databases">
        <authorList>
            <person name="Bruccoleri R.E."/>
            <person name="Oakeley E.J."/>
            <person name="Faust A.-M."/>
            <person name="Dessus-Babus S."/>
            <person name="Altorfer M."/>
            <person name="Burckhardt D."/>
            <person name="Oertli M."/>
            <person name="Naumann U."/>
            <person name="Petersen F."/>
            <person name="Wong J."/>
        </authorList>
    </citation>
    <scope>NUCLEOTIDE SEQUENCE</scope>
    <source>
        <strain evidence="2">GSM-AAB239-AS_SAM_17_03QT</strain>
        <tissue evidence="2">Leaf</tissue>
    </source>
</reference>
<dbReference type="Proteomes" id="UP001140949">
    <property type="component" value="Unassembled WGS sequence"/>
</dbReference>
<keyword evidence="3" id="KW-1185">Reference proteome</keyword>
<sequence>MLPTPKNSLCLAPKKTHVPNPERVETKQERTDLDQERSKIEDYGGSHDGRDWTAQSDTHLSDTGSIEEDSQERSDFEGYGSRYDANWVAQSDETHSQFGDHGVYPVEVYGNYGGTSYESGVGGYVGSWNGGSTAATAAPYVPELGRIAGKRGRTVAQSGYRTSEAG</sequence>
<feature type="compositionally biased region" description="Basic and acidic residues" evidence="1">
    <location>
        <begin position="20"/>
        <end position="51"/>
    </location>
</feature>
<protein>
    <submittedName>
        <fullName evidence="2">Proline-rich protein PRCC</fullName>
    </submittedName>
</protein>
<dbReference type="AlphaFoldDB" id="A0AAX6FP96"/>
<reference evidence="2" key="1">
    <citation type="journal article" date="2023" name="GigaByte">
        <title>Genome assembly of the bearded iris, Iris pallida Lam.</title>
        <authorList>
            <person name="Bruccoleri R.E."/>
            <person name="Oakeley E.J."/>
            <person name="Faust A.M.E."/>
            <person name="Altorfer M."/>
            <person name="Dessus-Babus S."/>
            <person name="Burckhardt D."/>
            <person name="Oertli M."/>
            <person name="Naumann U."/>
            <person name="Petersen F."/>
            <person name="Wong J."/>
        </authorList>
    </citation>
    <scope>NUCLEOTIDE SEQUENCE</scope>
    <source>
        <strain evidence="2">GSM-AAB239-AS_SAM_17_03QT</strain>
    </source>
</reference>
<name>A0AAX6FP96_IRIPA</name>
<evidence type="ECO:0000256" key="1">
    <source>
        <dbReference type="SAM" id="MobiDB-lite"/>
    </source>
</evidence>
<feature type="compositionally biased region" description="Polar residues" evidence="1">
    <location>
        <begin position="53"/>
        <end position="64"/>
    </location>
</feature>
<evidence type="ECO:0000313" key="2">
    <source>
        <dbReference type="EMBL" id="KAJ6818236.1"/>
    </source>
</evidence>
<evidence type="ECO:0000313" key="3">
    <source>
        <dbReference type="Proteomes" id="UP001140949"/>
    </source>
</evidence>
<accession>A0AAX6FP96</accession>
<comment type="caution">
    <text evidence="2">The sequence shown here is derived from an EMBL/GenBank/DDBJ whole genome shotgun (WGS) entry which is preliminary data.</text>
</comment>
<proteinExistence type="predicted"/>
<feature type="region of interest" description="Disordered" evidence="1">
    <location>
        <begin position="1"/>
        <end position="78"/>
    </location>
</feature>
<dbReference type="EMBL" id="JANAVB010027397">
    <property type="protein sequence ID" value="KAJ6818236.1"/>
    <property type="molecule type" value="Genomic_DNA"/>
</dbReference>
<organism evidence="2 3">
    <name type="scientific">Iris pallida</name>
    <name type="common">Sweet iris</name>
    <dbReference type="NCBI Taxonomy" id="29817"/>
    <lineage>
        <taxon>Eukaryota</taxon>
        <taxon>Viridiplantae</taxon>
        <taxon>Streptophyta</taxon>
        <taxon>Embryophyta</taxon>
        <taxon>Tracheophyta</taxon>
        <taxon>Spermatophyta</taxon>
        <taxon>Magnoliopsida</taxon>
        <taxon>Liliopsida</taxon>
        <taxon>Asparagales</taxon>
        <taxon>Iridaceae</taxon>
        <taxon>Iridoideae</taxon>
        <taxon>Irideae</taxon>
        <taxon>Iris</taxon>
    </lineage>
</organism>
<gene>
    <name evidence="2" type="ORF">M6B38_407835</name>
</gene>